<feature type="coiled-coil region" evidence="1">
    <location>
        <begin position="98"/>
        <end position="218"/>
    </location>
</feature>
<reference evidence="4 5" key="1">
    <citation type="submission" date="2015-07" db="EMBL/GenBank/DDBJ databases">
        <authorList>
            <person name="Noorani M."/>
        </authorList>
    </citation>
    <scope>NUCLEOTIDE SEQUENCE [LARGE SCALE GENOMIC DNA]</scope>
    <source>
        <strain evidence="5">ATCC 25104 / DSM 625 / JCM 10724 / NBRC 103206 / NCIMB 11243 / YT-1</strain>
    </source>
</reference>
<accession>A0A0N0U8U6</accession>
<protein>
    <submittedName>
        <fullName evidence="4">p-hydroxybenzoic acid efflux pump subunit AaeA</fullName>
    </submittedName>
</protein>
<evidence type="ECO:0000313" key="5">
    <source>
        <dbReference type="Proteomes" id="UP000037685"/>
    </source>
</evidence>
<dbReference type="Gene3D" id="2.40.50.100">
    <property type="match status" value="1"/>
</dbReference>
<dbReference type="PATRIC" id="fig|271.14.peg.2228"/>
<dbReference type="GO" id="GO:1990281">
    <property type="term" value="C:efflux pump complex"/>
    <property type="evidence" value="ECO:0007669"/>
    <property type="project" value="TreeGrafter"/>
</dbReference>
<dbReference type="Proteomes" id="UP000037685">
    <property type="component" value="Unassembled WGS sequence"/>
</dbReference>
<feature type="signal peptide" evidence="2">
    <location>
        <begin position="1"/>
        <end position="20"/>
    </location>
</feature>
<evidence type="ECO:0000256" key="1">
    <source>
        <dbReference type="SAM" id="Coils"/>
    </source>
</evidence>
<comment type="caution">
    <text evidence="4">The sequence shown here is derived from an EMBL/GenBank/DDBJ whole genome shotgun (WGS) entry which is preliminary data.</text>
</comment>
<dbReference type="EMBL" id="LHCI01000106">
    <property type="protein sequence ID" value="KOX90953.1"/>
    <property type="molecule type" value="Genomic_DNA"/>
</dbReference>
<name>A0A0N0U8U6_THEAQ</name>
<evidence type="ECO:0000313" key="4">
    <source>
        <dbReference type="EMBL" id="KOX90953.1"/>
    </source>
</evidence>
<feature type="domain" description="YbhG-like alpha-helical hairpin" evidence="3">
    <location>
        <begin position="89"/>
        <end position="213"/>
    </location>
</feature>
<dbReference type="InterPro" id="IPR059052">
    <property type="entry name" value="HH_YbhG-like"/>
</dbReference>
<proteinExistence type="predicted"/>
<dbReference type="Gene3D" id="2.40.420.20">
    <property type="match status" value="1"/>
</dbReference>
<feature type="chain" id="PRO_5005860191" evidence="2">
    <location>
        <begin position="21"/>
        <end position="392"/>
    </location>
</feature>
<organism evidence="4 5">
    <name type="scientific">Thermus aquaticus</name>
    <dbReference type="NCBI Taxonomy" id="271"/>
    <lineage>
        <taxon>Bacteria</taxon>
        <taxon>Thermotogati</taxon>
        <taxon>Deinococcota</taxon>
        <taxon>Deinococci</taxon>
        <taxon>Thermales</taxon>
        <taxon>Thermaceae</taxon>
        <taxon>Thermus</taxon>
    </lineage>
</organism>
<evidence type="ECO:0000259" key="3">
    <source>
        <dbReference type="Pfam" id="PF25881"/>
    </source>
</evidence>
<dbReference type="AlphaFoldDB" id="A0A0N0U8U6"/>
<keyword evidence="2" id="KW-0732">Signal</keyword>
<dbReference type="PROSITE" id="PS51257">
    <property type="entry name" value="PROKAR_LIPOPROTEIN"/>
    <property type="match status" value="1"/>
</dbReference>
<keyword evidence="1" id="KW-0175">Coiled coil</keyword>
<sequence length="392" mass="42549">MRKALLLLPLLLVACAPKKAEAPQAEAEPSRVQVRVVEARRGVLERAAQVAVTLQAERDSLVAAGASGRVQRTLPAGSRVAQGEGVVFLDPAPFQEALAQARLALAQAEANLERTKNQISGNRPALLAQLEAAKAQLDAARRRYEEGKALLAVGALAPLDLKTLEAQYQQAQSAYESAKEALDRLDRAEDLRLLELQVEAARLQVRQAERNLKEATIRAPFAGEVVEVYVKEGEFVGVGNRAFRLATTDRLLAKAYLPPEEAARLTPETRFLLRQSGQEVPARLLRKTDLPGQNRLVEVVLKPEAPLTPGPAEARYQEKVAEGILLPALAVRAEEGQAVVYAVEGDRARRLPVRLLAQEGDKAAVEGLTEGTLVVYPVPEGLREGDLLEVVR</sequence>
<dbReference type="SUPFAM" id="SSF111369">
    <property type="entry name" value="HlyD-like secretion proteins"/>
    <property type="match status" value="2"/>
</dbReference>
<dbReference type="GO" id="GO:0015562">
    <property type="term" value="F:efflux transmembrane transporter activity"/>
    <property type="evidence" value="ECO:0007669"/>
    <property type="project" value="TreeGrafter"/>
</dbReference>
<dbReference type="Pfam" id="PF25881">
    <property type="entry name" value="HH_YBHG"/>
    <property type="match status" value="1"/>
</dbReference>
<evidence type="ECO:0000256" key="2">
    <source>
        <dbReference type="SAM" id="SignalP"/>
    </source>
</evidence>
<dbReference type="PANTHER" id="PTHR30469:SF15">
    <property type="entry name" value="HLYD FAMILY OF SECRETION PROTEINS"/>
    <property type="match status" value="1"/>
</dbReference>
<gene>
    <name evidence="4" type="primary">aaeA</name>
    <name evidence="4" type="ORF">BVI061214_02152</name>
</gene>
<dbReference type="PANTHER" id="PTHR30469">
    <property type="entry name" value="MULTIDRUG RESISTANCE PROTEIN MDTA"/>
    <property type="match status" value="1"/>
</dbReference>
<dbReference type="RefSeq" id="WP_053768393.1">
    <property type="nucleotide sequence ID" value="NZ_LHCI01000106.1"/>
</dbReference>